<dbReference type="GO" id="GO:0030171">
    <property type="term" value="F:voltage-gated proton channel activity"/>
    <property type="evidence" value="ECO:0007669"/>
    <property type="project" value="InterPro"/>
</dbReference>
<dbReference type="InterPro" id="IPR027359">
    <property type="entry name" value="Volt_channel_dom_sf"/>
</dbReference>
<keyword evidence="6" id="KW-0851">Voltage-gated channel</keyword>
<evidence type="ECO:0000256" key="8">
    <source>
        <dbReference type="ARBA" id="ARBA00023054"/>
    </source>
</evidence>
<evidence type="ECO:0000313" key="16">
    <source>
        <dbReference type="EMBL" id="CAH1231584.1"/>
    </source>
</evidence>
<comment type="subcellular location">
    <subcellularLocation>
        <location evidence="1">Cell membrane</location>
        <topology evidence="1">Multi-pass membrane protein</topology>
    </subcellularLocation>
</comment>
<evidence type="ECO:0000256" key="13">
    <source>
        <dbReference type="SAM" id="Coils"/>
    </source>
</evidence>
<feature type="transmembrane region" description="Helical" evidence="14">
    <location>
        <begin position="51"/>
        <end position="72"/>
    </location>
</feature>
<dbReference type="AlphaFoldDB" id="A0A8J9VLP5"/>
<evidence type="ECO:0000256" key="9">
    <source>
        <dbReference type="ARBA" id="ARBA00023065"/>
    </source>
</evidence>
<name>A0A8J9VLP5_BRALA</name>
<evidence type="ECO:0000313" key="17">
    <source>
        <dbReference type="Proteomes" id="UP000838412"/>
    </source>
</evidence>
<evidence type="ECO:0000256" key="14">
    <source>
        <dbReference type="SAM" id="Phobius"/>
    </source>
</evidence>
<dbReference type="InterPro" id="IPR005821">
    <property type="entry name" value="Ion_trans_dom"/>
</dbReference>
<dbReference type="Proteomes" id="UP000838412">
    <property type="component" value="Chromosome 1"/>
</dbReference>
<dbReference type="PANTHER" id="PTHR46480">
    <property type="entry name" value="F20B24.22"/>
    <property type="match status" value="1"/>
</dbReference>
<accession>A0A8J9VLP5</accession>
<organism evidence="16 17">
    <name type="scientific">Branchiostoma lanceolatum</name>
    <name type="common">Common lancelet</name>
    <name type="synonym">Amphioxus lanceolatum</name>
    <dbReference type="NCBI Taxonomy" id="7740"/>
    <lineage>
        <taxon>Eukaryota</taxon>
        <taxon>Metazoa</taxon>
        <taxon>Chordata</taxon>
        <taxon>Cephalochordata</taxon>
        <taxon>Leptocardii</taxon>
        <taxon>Amphioxiformes</taxon>
        <taxon>Branchiostomatidae</taxon>
        <taxon>Branchiostoma</taxon>
    </lineage>
</organism>
<reference evidence="16" key="1">
    <citation type="submission" date="2022-01" db="EMBL/GenBank/DDBJ databases">
        <authorList>
            <person name="Braso-Vives M."/>
        </authorList>
    </citation>
    <scope>NUCLEOTIDE SEQUENCE</scope>
</reference>
<keyword evidence="11" id="KW-0407">Ion channel</keyword>
<feature type="coiled-coil region" evidence="13">
    <location>
        <begin position="199"/>
        <end position="240"/>
    </location>
</feature>
<evidence type="ECO:0000256" key="2">
    <source>
        <dbReference type="ARBA" id="ARBA00015897"/>
    </source>
</evidence>
<sequence>MDKLKNAFKFQMFQNDDTSSVVTSSDTSSSANAEPKTFREKLLHVLHSTEFQVAVVILVIVDCILVVFELLIDLGGIKLCEEAVKAECQNMGVTATMTPVEEAEKEAECDHPAPEILHYMSIAILTIFVIEIMFKIYAYQKDYLKHKMELFDAIVVIVSFCFDVAYANHEDAFDGLGLLVVLRLWRVTRIINGILMSVQHTAEKKINAQKQARQEVQEELNKMNAHALDLEKEIDLLRETLRQNGISVESIPRTPEVSSSQVKVEAEITPTTIYATPATFSAFSGQEDTQA</sequence>
<dbReference type="GO" id="GO:0034702">
    <property type="term" value="C:monoatomic ion channel complex"/>
    <property type="evidence" value="ECO:0007669"/>
    <property type="project" value="UniProtKB-KW"/>
</dbReference>
<evidence type="ECO:0000256" key="12">
    <source>
        <dbReference type="ARBA" id="ARBA00031989"/>
    </source>
</evidence>
<dbReference type="OrthoDB" id="427456at2759"/>
<evidence type="ECO:0000256" key="7">
    <source>
        <dbReference type="ARBA" id="ARBA00022989"/>
    </source>
</evidence>
<dbReference type="Pfam" id="PF00520">
    <property type="entry name" value="Ion_trans"/>
    <property type="match status" value="1"/>
</dbReference>
<feature type="domain" description="Ion transport" evidence="15">
    <location>
        <begin position="51"/>
        <end position="192"/>
    </location>
</feature>
<feature type="transmembrane region" description="Helical" evidence="14">
    <location>
        <begin position="116"/>
        <end position="138"/>
    </location>
</feature>
<evidence type="ECO:0000259" key="15">
    <source>
        <dbReference type="Pfam" id="PF00520"/>
    </source>
</evidence>
<keyword evidence="8 13" id="KW-0175">Coiled coil</keyword>
<evidence type="ECO:0000256" key="1">
    <source>
        <dbReference type="ARBA" id="ARBA00004651"/>
    </source>
</evidence>
<dbReference type="InterPro" id="IPR031846">
    <property type="entry name" value="Hvcn1"/>
</dbReference>
<gene>
    <name evidence="16" type="primary">HVCN1</name>
    <name evidence="16" type="ORF">BLAG_LOCUS1291</name>
</gene>
<protein>
    <recommendedName>
        <fullName evidence="2">Voltage-gated hydrogen channel 1</fullName>
    </recommendedName>
    <alternativeName>
        <fullName evidence="12">Hydrogen voltage-gated channel 1</fullName>
    </alternativeName>
</protein>
<evidence type="ECO:0000256" key="11">
    <source>
        <dbReference type="ARBA" id="ARBA00023303"/>
    </source>
</evidence>
<keyword evidence="9" id="KW-0406">Ion transport</keyword>
<keyword evidence="17" id="KW-1185">Reference proteome</keyword>
<evidence type="ECO:0000256" key="10">
    <source>
        <dbReference type="ARBA" id="ARBA00023136"/>
    </source>
</evidence>
<keyword evidence="10 14" id="KW-0472">Membrane</keyword>
<dbReference type="GO" id="GO:0005886">
    <property type="term" value="C:plasma membrane"/>
    <property type="evidence" value="ECO:0007669"/>
    <property type="project" value="UniProtKB-SubCell"/>
</dbReference>
<evidence type="ECO:0000256" key="5">
    <source>
        <dbReference type="ARBA" id="ARBA00022692"/>
    </source>
</evidence>
<evidence type="ECO:0000256" key="3">
    <source>
        <dbReference type="ARBA" id="ARBA00022448"/>
    </source>
</evidence>
<keyword evidence="3" id="KW-0813">Transport</keyword>
<dbReference type="PANTHER" id="PTHR46480:SF1">
    <property type="entry name" value="VOLTAGE-GATED HYDROGEN CHANNEL 1"/>
    <property type="match status" value="1"/>
</dbReference>
<dbReference type="EMBL" id="OV696686">
    <property type="protein sequence ID" value="CAH1231584.1"/>
    <property type="molecule type" value="Genomic_DNA"/>
</dbReference>
<keyword evidence="7 14" id="KW-1133">Transmembrane helix</keyword>
<keyword evidence="4" id="KW-1003">Cell membrane</keyword>
<dbReference type="Gene3D" id="1.20.120.350">
    <property type="entry name" value="Voltage-gated potassium channels. Chain C"/>
    <property type="match status" value="1"/>
</dbReference>
<evidence type="ECO:0000256" key="4">
    <source>
        <dbReference type="ARBA" id="ARBA00022475"/>
    </source>
</evidence>
<dbReference type="SUPFAM" id="SSF81324">
    <property type="entry name" value="Voltage-gated potassium channels"/>
    <property type="match status" value="1"/>
</dbReference>
<keyword evidence="5 14" id="KW-0812">Transmembrane</keyword>
<proteinExistence type="predicted"/>
<evidence type="ECO:0000256" key="6">
    <source>
        <dbReference type="ARBA" id="ARBA00022882"/>
    </source>
</evidence>